<keyword evidence="2" id="KW-1185">Reference proteome</keyword>
<accession>A0A518B6N1</accession>
<keyword evidence="1" id="KW-0808">Transferase</keyword>
<organism evidence="1 2">
    <name type="scientific">Kolteria novifilia</name>
    <dbReference type="NCBI Taxonomy" id="2527975"/>
    <lineage>
        <taxon>Bacteria</taxon>
        <taxon>Pseudomonadati</taxon>
        <taxon>Planctomycetota</taxon>
        <taxon>Planctomycetia</taxon>
        <taxon>Kolteriales</taxon>
        <taxon>Kolteriaceae</taxon>
        <taxon>Kolteria</taxon>
    </lineage>
</organism>
<dbReference type="AlphaFoldDB" id="A0A518B6N1"/>
<name>A0A518B6N1_9BACT</name>
<dbReference type="Proteomes" id="UP000317093">
    <property type="component" value="Chromosome"/>
</dbReference>
<proteinExistence type="predicted"/>
<protein>
    <submittedName>
        <fullName evidence="1">Lipopolysaccharide core heptose(I) kinase RfaP</fullName>
        <ecNumber evidence="1">2.7.1.-</ecNumber>
    </submittedName>
</protein>
<dbReference type="SUPFAM" id="SSF56112">
    <property type="entry name" value="Protein kinase-like (PK-like)"/>
    <property type="match status" value="2"/>
</dbReference>
<dbReference type="Pfam" id="PF06293">
    <property type="entry name" value="Kdo"/>
    <property type="match status" value="2"/>
</dbReference>
<dbReference type="RefSeq" id="WP_145259513.1">
    <property type="nucleotide sequence ID" value="NZ_CP036279.1"/>
</dbReference>
<dbReference type="InterPro" id="IPR011009">
    <property type="entry name" value="Kinase-like_dom_sf"/>
</dbReference>
<gene>
    <name evidence="1" type="primary">rfaP_2</name>
    <name evidence="1" type="ORF">Pan216_34930</name>
</gene>
<dbReference type="EMBL" id="CP036279">
    <property type="protein sequence ID" value="QDU62626.1"/>
    <property type="molecule type" value="Genomic_DNA"/>
</dbReference>
<dbReference type="EC" id="2.7.1.-" evidence="1"/>
<dbReference type="KEGG" id="knv:Pan216_34930"/>
<dbReference type="OrthoDB" id="207624at2"/>
<dbReference type="GO" id="GO:0016301">
    <property type="term" value="F:kinase activity"/>
    <property type="evidence" value="ECO:0007669"/>
    <property type="project" value="UniProtKB-KW"/>
</dbReference>
<keyword evidence="1" id="KW-0418">Kinase</keyword>
<evidence type="ECO:0000313" key="1">
    <source>
        <dbReference type="EMBL" id="QDU62626.1"/>
    </source>
</evidence>
<dbReference type="Gene3D" id="1.10.510.10">
    <property type="entry name" value="Transferase(Phosphotransferase) domain 1"/>
    <property type="match status" value="2"/>
</dbReference>
<sequence length="567" mass="66975">MSTAIERPQIFWLRDTLWNLYGDFKSQLFDGHGLRLDEWKRQERATLVKSGAGRTIYRVRLPELDLYVKHFRVTTAFNLVHQVFRQGRAEKEFHLARLLKESGISTIEPVALGERWRNGVLFESYLLSEAIPNGLTLYELIECFIRPGRLDFPPELRIQFAEQIGRLAATIHESGIEHRDLHEKNIIVQKQSSEQYRFFILDLHELKIHRPLNWEKAIKDLARMGRYFTLRTSTIDRYRFFRSYALARGIPMSQLRALSRDVEDQTMASRADFWRRRDIRPQRKNPRVTEYQAPGAKAYALQDIPEETVRKLMSDSEGPFRDSVVHWWKIGRGTRVAEVELPTIRRGQTLIYKQYLFKGWHESAAAVARENQATRSWKYGGSLLLRELPTPRPLVLIHRMRCGLPHTSYLLTERVPNSQTITQYLERHLRDLEPPESRHILLGVLEKAAKLLRKLHERGVSHRDLKASNVLASTGEDLADPDLWLIDLDGVQTWLEVPERHRVQNLARFYVSFHHRPWLTRTDCLRFLKLYLGRHFKRERWRSLWEQVRSHAERKIARNLRRGRSVV</sequence>
<reference evidence="1 2" key="1">
    <citation type="submission" date="2019-02" db="EMBL/GenBank/DDBJ databases">
        <title>Deep-cultivation of Planctomycetes and their phenomic and genomic characterization uncovers novel biology.</title>
        <authorList>
            <person name="Wiegand S."/>
            <person name="Jogler M."/>
            <person name="Boedeker C."/>
            <person name="Pinto D."/>
            <person name="Vollmers J."/>
            <person name="Rivas-Marin E."/>
            <person name="Kohn T."/>
            <person name="Peeters S.H."/>
            <person name="Heuer A."/>
            <person name="Rast P."/>
            <person name="Oberbeckmann S."/>
            <person name="Bunk B."/>
            <person name="Jeske O."/>
            <person name="Meyerdierks A."/>
            <person name="Storesund J.E."/>
            <person name="Kallscheuer N."/>
            <person name="Luecker S."/>
            <person name="Lage O.M."/>
            <person name="Pohl T."/>
            <person name="Merkel B.J."/>
            <person name="Hornburger P."/>
            <person name="Mueller R.-W."/>
            <person name="Bruemmer F."/>
            <person name="Labrenz M."/>
            <person name="Spormann A.M."/>
            <person name="Op den Camp H."/>
            <person name="Overmann J."/>
            <person name="Amann R."/>
            <person name="Jetten M.S.M."/>
            <person name="Mascher T."/>
            <person name="Medema M.H."/>
            <person name="Devos D.P."/>
            <person name="Kaster A.-K."/>
            <person name="Ovreas L."/>
            <person name="Rohde M."/>
            <person name="Galperin M.Y."/>
            <person name="Jogler C."/>
        </authorList>
    </citation>
    <scope>NUCLEOTIDE SEQUENCE [LARGE SCALE GENOMIC DNA]</scope>
    <source>
        <strain evidence="1 2">Pan216</strain>
    </source>
</reference>
<evidence type="ECO:0000313" key="2">
    <source>
        <dbReference type="Proteomes" id="UP000317093"/>
    </source>
</evidence>